<name>B1V4D2_CLOPF</name>
<organism evidence="4 5">
    <name type="scientific">Clostridium perfringens D str. JGS1721</name>
    <dbReference type="NCBI Taxonomy" id="488537"/>
    <lineage>
        <taxon>Bacteria</taxon>
        <taxon>Bacillati</taxon>
        <taxon>Bacillota</taxon>
        <taxon>Clostridia</taxon>
        <taxon>Eubacteriales</taxon>
        <taxon>Clostridiaceae</taxon>
        <taxon>Clostridium</taxon>
    </lineage>
</organism>
<dbReference type="PANTHER" id="PTHR43736">
    <property type="entry name" value="ADP-RIBOSE PYROPHOSPHATASE"/>
    <property type="match status" value="1"/>
</dbReference>
<sequence length="152" mass="17110">MNRHFTVSVFIVCKDKVLLHLHKKAKKMLPLGGHIEVNELPEEACIREAKEEAGLNVTLYNPIDINLKKSCDLSGEKLLINPIHTILGDVSPNHSHIDFVYYATTTSFETSPEIGESKILKWYSKKDLKNVNNIQENILAMATEALDLLGEI</sequence>
<dbReference type="Proteomes" id="UP000003188">
    <property type="component" value="Unassembled WGS sequence"/>
</dbReference>
<dbReference type="AlphaFoldDB" id="B1V4D2"/>
<dbReference type="PROSITE" id="PS00893">
    <property type="entry name" value="NUDIX_BOX"/>
    <property type="match status" value="1"/>
</dbReference>
<comment type="caution">
    <text evidence="4">The sequence shown here is derived from an EMBL/GenBank/DDBJ whole genome shotgun (WGS) entry which is preliminary data.</text>
</comment>
<comment type="similarity">
    <text evidence="1">Belongs to the Nudix hydrolase family.</text>
</comment>
<accession>B1V4D2</accession>
<dbReference type="PANTHER" id="PTHR43736:SF1">
    <property type="entry name" value="DIHYDRONEOPTERIN TRIPHOSPHATE DIPHOSPHATASE"/>
    <property type="match status" value="1"/>
</dbReference>
<dbReference type="GO" id="GO:0016787">
    <property type="term" value="F:hydrolase activity"/>
    <property type="evidence" value="ECO:0007669"/>
    <property type="project" value="UniProtKB-KW"/>
</dbReference>
<evidence type="ECO:0000313" key="5">
    <source>
        <dbReference type="Proteomes" id="UP000003188"/>
    </source>
</evidence>
<dbReference type="EMBL" id="ABOO01000024">
    <property type="protein sequence ID" value="EDT71302.1"/>
    <property type="molecule type" value="Genomic_DNA"/>
</dbReference>
<dbReference type="InterPro" id="IPR020084">
    <property type="entry name" value="NUDIX_hydrolase_CS"/>
</dbReference>
<gene>
    <name evidence="4" type="ORF">CJD_1168</name>
</gene>
<feature type="domain" description="Nudix hydrolase" evidence="3">
    <location>
        <begin position="2"/>
        <end position="147"/>
    </location>
</feature>
<evidence type="ECO:0000313" key="4">
    <source>
        <dbReference type="EMBL" id="EDT71302.1"/>
    </source>
</evidence>
<evidence type="ECO:0000256" key="2">
    <source>
        <dbReference type="ARBA" id="ARBA00022801"/>
    </source>
</evidence>
<dbReference type="Gene3D" id="3.90.79.10">
    <property type="entry name" value="Nucleoside Triphosphate Pyrophosphohydrolase"/>
    <property type="match status" value="1"/>
</dbReference>
<dbReference type="PROSITE" id="PS51462">
    <property type="entry name" value="NUDIX"/>
    <property type="match status" value="1"/>
</dbReference>
<protein>
    <submittedName>
        <fullName evidence="4">Hydrolase, NUDIX family</fullName>
    </submittedName>
</protein>
<dbReference type="InterPro" id="IPR015797">
    <property type="entry name" value="NUDIX_hydrolase-like_dom_sf"/>
</dbReference>
<dbReference type="InterPro" id="IPR000086">
    <property type="entry name" value="NUDIX_hydrolase_dom"/>
</dbReference>
<evidence type="ECO:0000256" key="1">
    <source>
        <dbReference type="ARBA" id="ARBA00005582"/>
    </source>
</evidence>
<keyword evidence="2 4" id="KW-0378">Hydrolase</keyword>
<dbReference type="SUPFAM" id="SSF55811">
    <property type="entry name" value="Nudix"/>
    <property type="match status" value="1"/>
</dbReference>
<reference evidence="4 5" key="1">
    <citation type="submission" date="2008-03" db="EMBL/GenBank/DDBJ databases">
        <authorList>
            <person name="Paulsen I."/>
            <person name="Sebastian Y."/>
        </authorList>
    </citation>
    <scope>NUCLEOTIDE SEQUENCE [LARGE SCALE GENOMIC DNA]</scope>
    <source>
        <strain evidence="5">D str. JGS1721</strain>
    </source>
</reference>
<dbReference type="Pfam" id="PF00293">
    <property type="entry name" value="NUDIX"/>
    <property type="match status" value="1"/>
</dbReference>
<dbReference type="RefSeq" id="WP_004460538.1">
    <property type="nucleotide sequence ID" value="NZ_ABOO01000024.1"/>
</dbReference>
<proteinExistence type="inferred from homology"/>
<evidence type="ECO:0000259" key="3">
    <source>
        <dbReference type="PROSITE" id="PS51462"/>
    </source>
</evidence>
<dbReference type="CDD" id="cd03674">
    <property type="entry name" value="NUDIX_Hydrolase"/>
    <property type="match status" value="1"/>
</dbReference>